<dbReference type="AlphaFoldDB" id="A0A059CPA3"/>
<sequence>MNNATKSQATNKWTSLLTTNHCVHSSYTFQPYTPSSKHHTRKTKTWAKQGAKHERGAKKSGTYGHILEPQKNELDMNRSKTDVAI</sequence>
<proteinExistence type="predicted"/>
<evidence type="ECO:0000313" key="2">
    <source>
        <dbReference type="EMBL" id="KCW80293.1"/>
    </source>
</evidence>
<evidence type="ECO:0000256" key="1">
    <source>
        <dbReference type="SAM" id="MobiDB-lite"/>
    </source>
</evidence>
<organism evidence="2">
    <name type="scientific">Eucalyptus grandis</name>
    <name type="common">Flooded gum</name>
    <dbReference type="NCBI Taxonomy" id="71139"/>
    <lineage>
        <taxon>Eukaryota</taxon>
        <taxon>Viridiplantae</taxon>
        <taxon>Streptophyta</taxon>
        <taxon>Embryophyta</taxon>
        <taxon>Tracheophyta</taxon>
        <taxon>Spermatophyta</taxon>
        <taxon>Magnoliopsida</taxon>
        <taxon>eudicotyledons</taxon>
        <taxon>Gunneridae</taxon>
        <taxon>Pentapetalae</taxon>
        <taxon>rosids</taxon>
        <taxon>malvids</taxon>
        <taxon>Myrtales</taxon>
        <taxon>Myrtaceae</taxon>
        <taxon>Myrtoideae</taxon>
        <taxon>Eucalypteae</taxon>
        <taxon>Eucalyptus</taxon>
    </lineage>
</organism>
<dbReference type="EMBL" id="KK198755">
    <property type="protein sequence ID" value="KCW80293.1"/>
    <property type="molecule type" value="Genomic_DNA"/>
</dbReference>
<name>A0A059CPA3_EUCGR</name>
<feature type="region of interest" description="Disordered" evidence="1">
    <location>
        <begin position="30"/>
        <end position="85"/>
    </location>
</feature>
<feature type="compositionally biased region" description="Basic residues" evidence="1">
    <location>
        <begin position="36"/>
        <end position="45"/>
    </location>
</feature>
<reference evidence="2" key="1">
    <citation type="submission" date="2013-07" db="EMBL/GenBank/DDBJ databases">
        <title>The genome of Eucalyptus grandis.</title>
        <authorList>
            <person name="Schmutz J."/>
            <person name="Hayes R."/>
            <person name="Myburg A."/>
            <person name="Tuskan G."/>
            <person name="Grattapaglia D."/>
            <person name="Rokhsar D.S."/>
        </authorList>
    </citation>
    <scope>NUCLEOTIDE SEQUENCE</scope>
    <source>
        <tissue evidence="2">Leaf extractions</tissue>
    </source>
</reference>
<feature type="compositionally biased region" description="Basic and acidic residues" evidence="1">
    <location>
        <begin position="68"/>
        <end position="85"/>
    </location>
</feature>
<dbReference type="Gramene" id="KCW80293">
    <property type="protein sequence ID" value="KCW80293"/>
    <property type="gene ID" value="EUGRSUZ_C01651"/>
</dbReference>
<dbReference type="InParanoid" id="A0A059CPA3"/>
<gene>
    <name evidence="2" type="ORF">EUGRSUZ_C01651</name>
</gene>
<accession>A0A059CPA3</accession>
<protein>
    <submittedName>
        <fullName evidence="2">Uncharacterized protein</fullName>
    </submittedName>
</protein>